<reference evidence="1 2" key="1">
    <citation type="submission" date="2022-04" db="EMBL/GenBank/DDBJ databases">
        <title>Halobacillus sp. isolated from saltern.</title>
        <authorList>
            <person name="Won M."/>
            <person name="Lee C.-M."/>
            <person name="Woen H.-Y."/>
            <person name="Kwon S.-W."/>
        </authorList>
    </citation>
    <scope>NUCLEOTIDE SEQUENCE [LARGE SCALE GENOMIC DNA]</scope>
    <source>
        <strain evidence="1 2">SSBR10-3</strain>
    </source>
</reference>
<keyword evidence="2" id="KW-1185">Reference proteome</keyword>
<organism evidence="1 2">
    <name type="scientific">Halobacillus salinarum</name>
    <dbReference type="NCBI Taxonomy" id="2932257"/>
    <lineage>
        <taxon>Bacteria</taxon>
        <taxon>Bacillati</taxon>
        <taxon>Bacillota</taxon>
        <taxon>Bacilli</taxon>
        <taxon>Bacillales</taxon>
        <taxon>Bacillaceae</taxon>
        <taxon>Halobacillus</taxon>
    </lineage>
</organism>
<evidence type="ECO:0008006" key="3">
    <source>
        <dbReference type="Google" id="ProtNLM"/>
    </source>
</evidence>
<dbReference type="EMBL" id="CP095073">
    <property type="protein sequence ID" value="UOQ45521.1"/>
    <property type="molecule type" value="Genomic_DNA"/>
</dbReference>
<protein>
    <recommendedName>
        <fullName evidence="3">Restriction endonuclease type IV Mrr domain-containing protein</fullName>
    </recommendedName>
</protein>
<sequence length="335" mass="39423">MTRYFKFVATRKGKEDWMVDELFQGRARYGWSSPGRDLRKIQDTPKDKRIPEEKVTWKYSQFLINRLQEGDRLVIQLKRPLRQFLIAEVTGPYTSTDTEEDFNHVVPCQLLTPEFVEVEAEAVSQSLRHHLSKRGNYYEIYPEEAKQELDSIVDQAKEPSFMKANQQKRSSQFERKELEDSIITSTYETIARQWPSKYFEQFVADLIGSIPGLEVKKQGDSHLGWDLTMRILDPLTEEPLYEEIPVQCKNFNGKVTTTLPIDDLERSIENTQSPIAYLFILGELTDEFHMKIEERLEELKARYNRDIKWNIIEQDQIARLYLDSLNRESVPSLNE</sequence>
<accession>A0ABY4ETQ9</accession>
<dbReference type="RefSeq" id="WP_244712293.1">
    <property type="nucleotide sequence ID" value="NZ_CP095073.1"/>
</dbReference>
<dbReference type="Proteomes" id="UP000831787">
    <property type="component" value="Chromosome"/>
</dbReference>
<gene>
    <name evidence="1" type="ORF">MUN89_06140</name>
</gene>
<proteinExistence type="predicted"/>
<name>A0ABY4ETQ9_9BACI</name>
<evidence type="ECO:0000313" key="2">
    <source>
        <dbReference type="Proteomes" id="UP000831787"/>
    </source>
</evidence>
<evidence type="ECO:0000313" key="1">
    <source>
        <dbReference type="EMBL" id="UOQ45521.1"/>
    </source>
</evidence>